<proteinExistence type="predicted"/>
<dbReference type="SUPFAM" id="SSF46955">
    <property type="entry name" value="Putative DNA-binding domain"/>
    <property type="match status" value="1"/>
</dbReference>
<dbReference type="Proteomes" id="UP000594778">
    <property type="component" value="Chromosome"/>
</dbReference>
<dbReference type="InterPro" id="IPR041657">
    <property type="entry name" value="HTH_17"/>
</dbReference>
<evidence type="ECO:0000313" key="4">
    <source>
        <dbReference type="Proteomes" id="UP000594778"/>
    </source>
</evidence>
<dbReference type="Pfam" id="PF12728">
    <property type="entry name" value="HTH_17"/>
    <property type="match status" value="1"/>
</dbReference>
<evidence type="ECO:0000259" key="2">
    <source>
        <dbReference type="Pfam" id="PF12728"/>
    </source>
</evidence>
<organism evidence="3 4">
    <name type="scientific">Delftia acidovorans</name>
    <name type="common">Pseudomonas acidovorans</name>
    <name type="synonym">Comamonas acidovorans</name>
    <dbReference type="NCBI Taxonomy" id="80866"/>
    <lineage>
        <taxon>Bacteria</taxon>
        <taxon>Pseudomonadati</taxon>
        <taxon>Pseudomonadota</taxon>
        <taxon>Betaproteobacteria</taxon>
        <taxon>Burkholderiales</taxon>
        <taxon>Comamonadaceae</taxon>
        <taxon>Delftia</taxon>
    </lineage>
</organism>
<protein>
    <submittedName>
        <fullName evidence="3">Helix-turn-helix domain-containing protein</fullName>
    </submittedName>
</protein>
<name>A0A7T2S6C5_DELAC</name>
<feature type="domain" description="Helix-turn-helix" evidence="2">
    <location>
        <begin position="4"/>
        <end position="50"/>
    </location>
</feature>
<dbReference type="GO" id="GO:0003677">
    <property type="term" value="F:DNA binding"/>
    <property type="evidence" value="ECO:0007669"/>
    <property type="project" value="InterPro"/>
</dbReference>
<dbReference type="InterPro" id="IPR009061">
    <property type="entry name" value="DNA-bd_dom_put_sf"/>
</dbReference>
<gene>
    <name evidence="3" type="ORF">I6G66_06180</name>
</gene>
<evidence type="ECO:0000256" key="1">
    <source>
        <dbReference type="SAM" id="MobiDB-lite"/>
    </source>
</evidence>
<dbReference type="InterPro" id="IPR010093">
    <property type="entry name" value="SinI_DNA-bd"/>
</dbReference>
<reference evidence="3 4" key="1">
    <citation type="submission" date="2020-12" db="EMBL/GenBank/DDBJ databases">
        <title>FDA dAtabase for Regulatory Grade micrObial Sequences (FDA-ARGOS): Supporting development and validation of Infectious Disease Dx tests.</title>
        <authorList>
            <person name="Sproer C."/>
            <person name="Gronow S."/>
            <person name="Severitt S."/>
            <person name="Schroder I."/>
            <person name="Tallon L."/>
            <person name="Sadzewicz L."/>
            <person name="Zhao X."/>
            <person name="Boylan J."/>
            <person name="Ott S."/>
            <person name="Bowen H."/>
            <person name="Vavikolanu K."/>
            <person name="Mehta A."/>
            <person name="Aluvathingal J."/>
            <person name="Nadendla S."/>
            <person name="Lowell S."/>
            <person name="Myers T."/>
            <person name="Yan Y."/>
            <person name="Sichtig H."/>
        </authorList>
    </citation>
    <scope>NUCLEOTIDE SEQUENCE [LARGE SCALE GENOMIC DNA]</scope>
    <source>
        <strain evidence="3 4">FDAARGOS_909</strain>
    </source>
</reference>
<dbReference type="AlphaFoldDB" id="A0A7T2S6C5"/>
<dbReference type="EMBL" id="CP065668">
    <property type="protein sequence ID" value="QPS09608.1"/>
    <property type="molecule type" value="Genomic_DNA"/>
</dbReference>
<sequence length="112" mass="12103">MIDAKTAAGMLGISDRTVYELAKSGRLHCYRFGTAVRFEESDIEEYKKSCRSVSTPATSVGALSSTRLLRASGSGLAAYFQKATRKPKPNDSTSKKRSDSTPLRLVSASPSH</sequence>
<accession>A0A7T2S6C5</accession>
<evidence type="ECO:0000313" key="3">
    <source>
        <dbReference type="EMBL" id="QPS09608.1"/>
    </source>
</evidence>
<feature type="region of interest" description="Disordered" evidence="1">
    <location>
        <begin position="80"/>
        <end position="112"/>
    </location>
</feature>
<dbReference type="NCBIfam" id="TIGR01764">
    <property type="entry name" value="excise"/>
    <property type="match status" value="1"/>
</dbReference>